<feature type="compositionally biased region" description="Low complexity" evidence="1">
    <location>
        <begin position="99"/>
        <end position="109"/>
    </location>
</feature>
<dbReference type="AlphaFoldDB" id="A0A5Q4BIS9"/>
<feature type="compositionally biased region" description="Basic and acidic residues" evidence="1">
    <location>
        <begin position="438"/>
        <end position="453"/>
    </location>
</feature>
<evidence type="ECO:0000313" key="2">
    <source>
        <dbReference type="EMBL" id="TQN66607.1"/>
    </source>
</evidence>
<keyword evidence="3" id="KW-1185">Reference proteome</keyword>
<dbReference type="OrthoDB" id="4847742at2759"/>
<feature type="compositionally biased region" description="Acidic residues" evidence="1">
    <location>
        <begin position="353"/>
        <end position="402"/>
    </location>
</feature>
<dbReference type="EMBL" id="PUHP01001158">
    <property type="protein sequence ID" value="TQN66607.1"/>
    <property type="molecule type" value="Genomic_DNA"/>
</dbReference>
<feature type="region of interest" description="Disordered" evidence="1">
    <location>
        <begin position="349"/>
        <end position="453"/>
    </location>
</feature>
<feature type="region of interest" description="Disordered" evidence="1">
    <location>
        <begin position="97"/>
        <end position="138"/>
    </location>
</feature>
<feature type="compositionally biased region" description="Low complexity" evidence="1">
    <location>
        <begin position="181"/>
        <end position="203"/>
    </location>
</feature>
<feature type="compositionally biased region" description="Low complexity" evidence="1">
    <location>
        <begin position="424"/>
        <end position="433"/>
    </location>
</feature>
<feature type="region of interest" description="Disordered" evidence="1">
    <location>
        <begin position="1"/>
        <end position="83"/>
    </location>
</feature>
<protein>
    <submittedName>
        <fullName evidence="2">Uncharacterized protein</fullName>
    </submittedName>
</protein>
<dbReference type="Proteomes" id="UP000326340">
    <property type="component" value="Unassembled WGS sequence"/>
</dbReference>
<proteinExistence type="predicted"/>
<sequence>MRHLPASPRQGSPALAPRRLSEELGDFSFSSDEYDDEEDNDYNNSDDVDGQLEEGEEVDEGEKGESCDGITTPTSSRKSSHSVDGFFNEVHVYKKQHRQSQYQQLQQLQDTTSESERTEKRNNSRPSTAVSMPPFRRASTCPVLPDDFISSAADEVVKIMPDQAAFMKRMVEGWREIQRRSSVSTMSPVSPASAVSPTTAASPKRPHTAPSPLYPPPMSFASFPQTVPERHEPESPTDTDSVGCFSGMMEKLETVQETLDELRDLAKQQAGAAIASTSASTAEQDAKFAVVPKCIDTIGRVCDRAPEQEWDARYHQGNLDERCVQALVQICEMFARETVEQDPYRFGSGFIAEESEDDDVKYEGEDEDEDGSESDRESEYEDDDKYDDEELRVDSDPTEYESGDFLGEPPTVDSDKTLPPRFPSPVRRSTTTPPTRPKTAEPRAERPDTPRRRARLVREAKAELEALFSEWTKPENSFEERHSRIVYAAEAYHLRLVDMKSSHECEFKWKDELGAYRDKIKDRGPFGPNVWTVADLALPLAQCLLGLALLVVHFFGLGRWIMRPQSFLAFLAAWVASIFGLARCWEVEAREKLYEEMLPAEARDMRKKHERELVLLKAAHDRAVQRIYLPEQQSWS</sequence>
<feature type="compositionally biased region" description="Acidic residues" evidence="1">
    <location>
        <begin position="32"/>
        <end position="60"/>
    </location>
</feature>
<organism evidence="2 3">
    <name type="scientific">Colletotrichum shisoi</name>
    <dbReference type="NCBI Taxonomy" id="2078593"/>
    <lineage>
        <taxon>Eukaryota</taxon>
        <taxon>Fungi</taxon>
        <taxon>Dikarya</taxon>
        <taxon>Ascomycota</taxon>
        <taxon>Pezizomycotina</taxon>
        <taxon>Sordariomycetes</taxon>
        <taxon>Hypocreomycetidae</taxon>
        <taxon>Glomerellales</taxon>
        <taxon>Glomerellaceae</taxon>
        <taxon>Colletotrichum</taxon>
        <taxon>Colletotrichum destructivum species complex</taxon>
    </lineage>
</organism>
<comment type="caution">
    <text evidence="2">The sequence shown here is derived from an EMBL/GenBank/DDBJ whole genome shotgun (WGS) entry which is preliminary data.</text>
</comment>
<gene>
    <name evidence="2" type="ORF">CSHISOI_08827</name>
</gene>
<evidence type="ECO:0000313" key="3">
    <source>
        <dbReference type="Proteomes" id="UP000326340"/>
    </source>
</evidence>
<evidence type="ECO:0000256" key="1">
    <source>
        <dbReference type="SAM" id="MobiDB-lite"/>
    </source>
</evidence>
<reference evidence="2 3" key="1">
    <citation type="journal article" date="2019" name="Sci. Rep.">
        <title>Colletotrichum shisoi sp. nov., an anthracnose pathogen of Perilla frutescens in Japan: molecular phylogenetic, morphological and genomic evidence.</title>
        <authorList>
            <person name="Gan P."/>
            <person name="Tsushima A."/>
            <person name="Hiroyama R."/>
            <person name="Narusaka M."/>
            <person name="Takano Y."/>
            <person name="Narusaka Y."/>
            <person name="Kawaradani M."/>
            <person name="Damm U."/>
            <person name="Shirasu K."/>
        </authorList>
    </citation>
    <scope>NUCLEOTIDE SEQUENCE [LARGE SCALE GENOMIC DNA]</scope>
    <source>
        <strain evidence="2 3">PG-2018a</strain>
    </source>
</reference>
<feature type="region of interest" description="Disordered" evidence="1">
    <location>
        <begin position="181"/>
        <end position="240"/>
    </location>
</feature>
<name>A0A5Q4BIS9_9PEZI</name>
<accession>A0A5Q4BIS9</accession>